<proteinExistence type="predicted"/>
<dbReference type="Proteomes" id="UP000197098">
    <property type="component" value="Chromosome"/>
</dbReference>
<dbReference type="EMBL" id="CP022114">
    <property type="protein sequence ID" value="ASG62920.1"/>
    <property type="molecule type" value="Genomic_DNA"/>
</dbReference>
<name>A0A248KGH1_9ENTR</name>
<accession>A0A248KGH1</accession>
<reference evidence="1 2" key="1">
    <citation type="submission" date="2017-06" db="EMBL/GenBank/DDBJ databases">
        <title>Origin of plasmid-mediated fosfomycin resistance gene fosA3.</title>
        <authorList>
            <person name="Ito R."/>
            <person name="Pacey M.P."/>
            <person name="Doi Y."/>
        </authorList>
    </citation>
    <scope>NUCLEOTIDE SEQUENCE [LARGE SCALE GENOMIC DNA]</scope>
    <source>
        <strain evidence="1 2">YDC799</strain>
    </source>
</reference>
<evidence type="ECO:0000313" key="2">
    <source>
        <dbReference type="Proteomes" id="UP000197098"/>
    </source>
</evidence>
<gene>
    <name evidence="1" type="ORF">CEW81_05950</name>
</gene>
<organism evidence="1 2">
    <name type="scientific">Kluyvera genomosp. 3</name>
    <dbReference type="NCBI Taxonomy" id="2774055"/>
    <lineage>
        <taxon>Bacteria</taxon>
        <taxon>Pseudomonadati</taxon>
        <taxon>Pseudomonadota</taxon>
        <taxon>Gammaproteobacteria</taxon>
        <taxon>Enterobacterales</taxon>
        <taxon>Enterobacteriaceae</taxon>
        <taxon>Kluyvera</taxon>
    </lineage>
</organism>
<sequence length="74" mass="8540">MRKIQYPMTTAAVFDDVVYPINLDGPHQIASEVESAVRWFCRWHNEEIAVVRGNVLFSCWGLYLTHDQLMAEAV</sequence>
<dbReference type="AlphaFoldDB" id="A0A248KGH1"/>
<evidence type="ECO:0000313" key="1">
    <source>
        <dbReference type="EMBL" id="ASG62920.1"/>
    </source>
</evidence>
<protein>
    <submittedName>
        <fullName evidence="1">Protein ninY</fullName>
    </submittedName>
</protein>